<protein>
    <submittedName>
        <fullName evidence="2">Cupin domain-containing protein</fullName>
    </submittedName>
</protein>
<dbReference type="SUPFAM" id="SSF51182">
    <property type="entry name" value="RmlC-like cupins"/>
    <property type="match status" value="1"/>
</dbReference>
<dbReference type="RefSeq" id="WP_055545304.1">
    <property type="nucleotide sequence ID" value="NZ_CP023699.1"/>
</dbReference>
<keyword evidence="3" id="KW-1185">Reference proteome</keyword>
<dbReference type="Pfam" id="PF07883">
    <property type="entry name" value="Cupin_2"/>
    <property type="match status" value="1"/>
</dbReference>
<reference evidence="2 3" key="1">
    <citation type="submission" date="2017-09" db="EMBL/GenBank/DDBJ databases">
        <authorList>
            <person name="Lee N."/>
            <person name="Cho B.-K."/>
        </authorList>
    </citation>
    <scope>NUCLEOTIDE SEQUENCE [LARGE SCALE GENOMIC DNA]</scope>
    <source>
        <strain evidence="2 3">ATCC 12853</strain>
    </source>
</reference>
<dbReference type="InterPro" id="IPR011051">
    <property type="entry name" value="RmlC_Cupin_sf"/>
</dbReference>
<dbReference type="Gene3D" id="2.60.120.10">
    <property type="entry name" value="Jelly Rolls"/>
    <property type="match status" value="1"/>
</dbReference>
<dbReference type="InterPro" id="IPR014710">
    <property type="entry name" value="RmlC-like_jellyroll"/>
</dbReference>
<proteinExistence type="predicted"/>
<gene>
    <name evidence="2" type="ORF">CP970_40195</name>
</gene>
<dbReference type="EMBL" id="CP023699">
    <property type="protein sequence ID" value="QEU96333.1"/>
    <property type="molecule type" value="Genomic_DNA"/>
</dbReference>
<feature type="domain" description="Cupin type-2" evidence="1">
    <location>
        <begin position="55"/>
        <end position="130"/>
    </location>
</feature>
<dbReference type="Proteomes" id="UP000325529">
    <property type="component" value="Chromosome"/>
</dbReference>
<sequence length="135" mass="15475">MGHDSRSDLPFTSTVVAEGFDRWSPPLHQEFAANSHNDQLGQTLLKKTEQVRVWETHLAPGERLPVHRHERDYTWIALTDGHARQHSEDGASREISFARGQTLHFRLDEGRHHLHDLKNIGEEPLSFLTVETQAV</sequence>
<dbReference type="KEGG" id="ska:CP970_40195"/>
<evidence type="ECO:0000313" key="2">
    <source>
        <dbReference type="EMBL" id="QEU96333.1"/>
    </source>
</evidence>
<evidence type="ECO:0000313" key="3">
    <source>
        <dbReference type="Proteomes" id="UP000325529"/>
    </source>
</evidence>
<dbReference type="OrthoDB" id="7060081at2"/>
<dbReference type="InterPro" id="IPR013096">
    <property type="entry name" value="Cupin_2"/>
</dbReference>
<name>A0A5J6GMN2_STRKN</name>
<evidence type="ECO:0000259" key="1">
    <source>
        <dbReference type="Pfam" id="PF07883"/>
    </source>
</evidence>
<dbReference type="AlphaFoldDB" id="A0A5J6GMN2"/>
<accession>A0A5J6GMN2</accession>
<organism evidence="2 3">
    <name type="scientific">Streptomyces kanamyceticus</name>
    <dbReference type="NCBI Taxonomy" id="1967"/>
    <lineage>
        <taxon>Bacteria</taxon>
        <taxon>Bacillati</taxon>
        <taxon>Actinomycetota</taxon>
        <taxon>Actinomycetes</taxon>
        <taxon>Kitasatosporales</taxon>
        <taxon>Streptomycetaceae</taxon>
        <taxon>Streptomyces</taxon>
    </lineage>
</organism>